<evidence type="ECO:0000256" key="1">
    <source>
        <dbReference type="ARBA" id="ARBA00023015"/>
    </source>
</evidence>
<organism evidence="6 7">
    <name type="scientific">Candidatus Aeolococcus gillhamiae</name>
    <dbReference type="NCBI Taxonomy" id="3127015"/>
    <lineage>
        <taxon>Bacteria</taxon>
        <taxon>Bacillati</taxon>
        <taxon>Candidatus Dormiibacterota</taxon>
        <taxon>Candidatus Dormibacteria</taxon>
        <taxon>Candidatus Aeolococcales</taxon>
        <taxon>Candidatus Aeolococcaceae</taxon>
        <taxon>Candidatus Aeolococcus</taxon>
    </lineage>
</organism>
<accession>A0A2W5ZDQ2</accession>
<dbReference type="Gene3D" id="1.10.10.10">
    <property type="entry name" value="Winged helix-like DNA-binding domain superfamily/Winged helix DNA-binding domain"/>
    <property type="match status" value="1"/>
</dbReference>
<evidence type="ECO:0000313" key="8">
    <source>
        <dbReference type="Proteomes" id="UP000606991"/>
    </source>
</evidence>
<dbReference type="InterPro" id="IPR002577">
    <property type="entry name" value="HTH_HxlR"/>
</dbReference>
<dbReference type="Proteomes" id="UP000606991">
    <property type="component" value="Unassembled WGS sequence"/>
</dbReference>
<dbReference type="SUPFAM" id="SSF46785">
    <property type="entry name" value="Winged helix' DNA-binding domain"/>
    <property type="match status" value="1"/>
</dbReference>
<dbReference type="PANTHER" id="PTHR33204">
    <property type="entry name" value="TRANSCRIPTIONAL REGULATOR, MARR FAMILY"/>
    <property type="match status" value="1"/>
</dbReference>
<protein>
    <submittedName>
        <fullName evidence="5 6">Transcriptional regulator</fullName>
    </submittedName>
</protein>
<reference evidence="5 8" key="3">
    <citation type="submission" date="2020-10" db="EMBL/GenBank/DDBJ databases">
        <title>Ca. Dormibacterota MAGs.</title>
        <authorList>
            <person name="Montgomery K."/>
        </authorList>
    </citation>
    <scope>NUCLEOTIDE SEQUENCE [LARGE SCALE GENOMIC DNA]</scope>
    <source>
        <strain evidence="5">SC8812_S17_18</strain>
    </source>
</reference>
<reference evidence="6 7" key="1">
    <citation type="journal article" date="2017" name="Nature">
        <title>Atmospheric trace gases support primary production in Antarctic desert surface soil.</title>
        <authorList>
            <person name="Ji M."/>
            <person name="Greening C."/>
            <person name="Vanwonterghem I."/>
            <person name="Carere C.R."/>
            <person name="Bay S.K."/>
            <person name="Steen J.A."/>
            <person name="Montgomery K."/>
            <person name="Lines T."/>
            <person name="Beardall J."/>
            <person name="van Dorst J."/>
            <person name="Snape I."/>
            <person name="Stott M.B."/>
            <person name="Hugenholtz P."/>
            <person name="Ferrari B.C."/>
        </authorList>
    </citation>
    <scope>NUCLEOTIDE SEQUENCE [LARGE SCALE GENOMIC DNA]</scope>
    <source>
        <strain evidence="6">RRmetagenome_bin12</strain>
    </source>
</reference>
<dbReference type="GO" id="GO:0003677">
    <property type="term" value="F:DNA binding"/>
    <property type="evidence" value="ECO:0007669"/>
    <property type="project" value="UniProtKB-KW"/>
</dbReference>
<dbReference type="EMBL" id="QHBU01000032">
    <property type="protein sequence ID" value="PZR83579.1"/>
    <property type="molecule type" value="Genomic_DNA"/>
</dbReference>
<evidence type="ECO:0000313" key="5">
    <source>
        <dbReference type="EMBL" id="MBJ7593971.1"/>
    </source>
</evidence>
<comment type="caution">
    <text evidence="6">The sequence shown here is derived from an EMBL/GenBank/DDBJ whole genome shotgun (WGS) entry which is preliminary data.</text>
</comment>
<evidence type="ECO:0000313" key="6">
    <source>
        <dbReference type="EMBL" id="PZR83579.1"/>
    </source>
</evidence>
<keyword evidence="1" id="KW-0805">Transcription regulation</keyword>
<dbReference type="Proteomes" id="UP000248724">
    <property type="component" value="Unassembled WGS sequence"/>
</dbReference>
<name>A0A2W5ZDQ2_9BACT</name>
<evidence type="ECO:0000313" key="7">
    <source>
        <dbReference type="Proteomes" id="UP000248724"/>
    </source>
</evidence>
<keyword evidence="2" id="KW-0238">DNA-binding</keyword>
<feature type="domain" description="HTH hxlR-type" evidence="4">
    <location>
        <begin position="4"/>
        <end position="101"/>
    </location>
</feature>
<dbReference type="AlphaFoldDB" id="A0A2W5ZDQ2"/>
<dbReference type="InterPro" id="IPR036388">
    <property type="entry name" value="WH-like_DNA-bd_sf"/>
</dbReference>
<dbReference type="PROSITE" id="PS51118">
    <property type="entry name" value="HTH_HXLR"/>
    <property type="match status" value="1"/>
</dbReference>
<evidence type="ECO:0000256" key="2">
    <source>
        <dbReference type="ARBA" id="ARBA00023125"/>
    </source>
</evidence>
<dbReference type="PANTHER" id="PTHR33204:SF18">
    <property type="entry name" value="TRANSCRIPTIONAL REGULATORY PROTEIN"/>
    <property type="match status" value="1"/>
</dbReference>
<dbReference type="Pfam" id="PF01638">
    <property type="entry name" value="HxlR"/>
    <property type="match status" value="1"/>
</dbReference>
<dbReference type="InterPro" id="IPR011991">
    <property type="entry name" value="ArsR-like_HTH"/>
</dbReference>
<accession>A0A934K0N0</accession>
<gene>
    <name evidence="6" type="ORF">DLM65_01645</name>
    <name evidence="5" type="ORF">JF886_03775</name>
</gene>
<reference evidence="6" key="2">
    <citation type="submission" date="2018-05" db="EMBL/GenBank/DDBJ databases">
        <authorList>
            <person name="Ferrari B."/>
        </authorList>
    </citation>
    <scope>NUCLEOTIDE SEQUENCE</scope>
    <source>
        <strain evidence="6">RRmetagenome_bin12</strain>
    </source>
</reference>
<dbReference type="InterPro" id="IPR036390">
    <property type="entry name" value="WH_DNA-bd_sf"/>
</dbReference>
<dbReference type="RefSeq" id="WP_350340567.1">
    <property type="nucleotide sequence ID" value="NZ_JAEKNS010000043.1"/>
</dbReference>
<dbReference type="EMBL" id="JAEKNS010000043">
    <property type="protein sequence ID" value="MBJ7593971.1"/>
    <property type="molecule type" value="Genomic_DNA"/>
</dbReference>
<dbReference type="CDD" id="cd00090">
    <property type="entry name" value="HTH_ARSR"/>
    <property type="match status" value="1"/>
</dbReference>
<evidence type="ECO:0000259" key="4">
    <source>
        <dbReference type="PROSITE" id="PS51118"/>
    </source>
</evidence>
<proteinExistence type="predicted"/>
<evidence type="ECO:0000256" key="3">
    <source>
        <dbReference type="ARBA" id="ARBA00023163"/>
    </source>
</evidence>
<keyword evidence="3" id="KW-0804">Transcription</keyword>
<sequence length="122" mass="13433">MSLTTAQAGLCFAEEKWNLRILSAILWKPMGFNQLCRYLAGISPNTLAKRLDRLEMLGLVDRRVICATPPATQYSATAAAGELRSVLVMARWGARYVGTRQPDADRATAGQQTVWNHAEPGE</sequence>